<dbReference type="Pfam" id="PF01047">
    <property type="entry name" value="MarR"/>
    <property type="match status" value="1"/>
</dbReference>
<proteinExistence type="predicted"/>
<feature type="region of interest" description="Disordered" evidence="1">
    <location>
        <begin position="1"/>
        <end position="22"/>
    </location>
</feature>
<gene>
    <name evidence="3" type="ORF">CBW24_17300</name>
</gene>
<dbReference type="InterPro" id="IPR039422">
    <property type="entry name" value="MarR/SlyA-like"/>
</dbReference>
<dbReference type="SMART" id="SM00347">
    <property type="entry name" value="HTH_MARR"/>
    <property type="match status" value="1"/>
</dbReference>
<feature type="region of interest" description="Disordered" evidence="1">
    <location>
        <begin position="162"/>
        <end position="181"/>
    </location>
</feature>
<protein>
    <submittedName>
        <fullName evidence="3">MarR family transcriptional regulator</fullName>
    </submittedName>
</protein>
<name>A0A291M539_9RHOB</name>
<dbReference type="PRINTS" id="PR00598">
    <property type="entry name" value="HTHMARR"/>
</dbReference>
<feature type="domain" description="HTH marR-type" evidence="2">
    <location>
        <begin position="28"/>
        <end position="157"/>
    </location>
</feature>
<dbReference type="OrthoDB" id="7349109at2"/>
<dbReference type="PANTHER" id="PTHR33164">
    <property type="entry name" value="TRANSCRIPTIONAL REGULATOR, MARR FAMILY"/>
    <property type="match status" value="1"/>
</dbReference>
<dbReference type="KEGG" id="cmag:CBW24_17300"/>
<accession>A0A291M539</accession>
<geneLocation type="plasmid" evidence="4">
    <name>pdy25-c</name>
</geneLocation>
<dbReference type="InterPro" id="IPR036388">
    <property type="entry name" value="WH-like_DNA-bd_sf"/>
</dbReference>
<dbReference type="Gene3D" id="1.10.10.10">
    <property type="entry name" value="Winged helix-like DNA-binding domain superfamily/Winged helix DNA-binding domain"/>
    <property type="match status" value="1"/>
</dbReference>
<evidence type="ECO:0000256" key="1">
    <source>
        <dbReference type="SAM" id="MobiDB-lite"/>
    </source>
</evidence>
<dbReference type="AlphaFoldDB" id="A0A291M539"/>
<keyword evidence="3" id="KW-0614">Plasmid</keyword>
<keyword evidence="4" id="KW-1185">Reference proteome</keyword>
<dbReference type="PROSITE" id="PS50995">
    <property type="entry name" value="HTH_MARR_2"/>
    <property type="match status" value="1"/>
</dbReference>
<dbReference type="GO" id="GO:0006950">
    <property type="term" value="P:response to stress"/>
    <property type="evidence" value="ECO:0007669"/>
    <property type="project" value="TreeGrafter"/>
</dbReference>
<dbReference type="EMBL" id="CP021407">
    <property type="protein sequence ID" value="ATI43928.1"/>
    <property type="molecule type" value="Genomic_DNA"/>
</dbReference>
<feature type="compositionally biased region" description="Basic and acidic residues" evidence="1">
    <location>
        <begin position="162"/>
        <end position="175"/>
    </location>
</feature>
<organism evidence="3 4">
    <name type="scientific">Pacificitalea manganoxidans</name>
    <dbReference type="NCBI Taxonomy" id="1411902"/>
    <lineage>
        <taxon>Bacteria</taxon>
        <taxon>Pseudomonadati</taxon>
        <taxon>Pseudomonadota</taxon>
        <taxon>Alphaproteobacteria</taxon>
        <taxon>Rhodobacterales</taxon>
        <taxon>Paracoccaceae</taxon>
        <taxon>Pacificitalea</taxon>
    </lineage>
</organism>
<evidence type="ECO:0000259" key="2">
    <source>
        <dbReference type="PROSITE" id="PS50995"/>
    </source>
</evidence>
<sequence length="181" mass="19903">MTDHPPATAAPASAGSSPWRDDPLRARPGFLIRRLHQIHTALFKDECGRHGVSPLMYSVLSALSQSGPLPQTALALQIAVDKTNVVDLLERMKRRGMVRRRVSPNDRRVRLIELTAEGRALLDVIDAAAERAHIRTLEDLSPADRDTLVTLMAQIVQAKTGQDDRLDLDPRHADGTAEPDA</sequence>
<feature type="compositionally biased region" description="Low complexity" evidence="1">
    <location>
        <begin position="1"/>
        <end position="18"/>
    </location>
</feature>
<dbReference type="SUPFAM" id="SSF46785">
    <property type="entry name" value="Winged helix' DNA-binding domain"/>
    <property type="match status" value="1"/>
</dbReference>
<evidence type="ECO:0000313" key="4">
    <source>
        <dbReference type="Proteomes" id="UP000219050"/>
    </source>
</evidence>
<reference evidence="3 4" key="1">
    <citation type="submission" date="2017-05" db="EMBL/GenBank/DDBJ databases">
        <title>Comparative genomic and metabolic analysis of manganese-oxidizing mechanisms in Celeribater manganoxidans DY25T: its adaption to the environment of polymetallic nodule.</title>
        <authorList>
            <person name="Wang X."/>
        </authorList>
    </citation>
    <scope>NUCLEOTIDE SEQUENCE [LARGE SCALE GENOMIC DNA]</scope>
    <source>
        <strain evidence="3 4">DY25</strain>
        <plasmid evidence="4">pdy25-c</plasmid>
    </source>
</reference>
<dbReference type="PANTHER" id="PTHR33164:SF95">
    <property type="entry name" value="TRANSCRIPTIONAL REGULATOR"/>
    <property type="match status" value="1"/>
</dbReference>
<dbReference type="InterPro" id="IPR036390">
    <property type="entry name" value="WH_DNA-bd_sf"/>
</dbReference>
<dbReference type="InterPro" id="IPR000835">
    <property type="entry name" value="HTH_MarR-typ"/>
</dbReference>
<dbReference type="Proteomes" id="UP000219050">
    <property type="component" value="Plasmid pDY25-C"/>
</dbReference>
<evidence type="ECO:0000313" key="3">
    <source>
        <dbReference type="EMBL" id="ATI43928.1"/>
    </source>
</evidence>
<dbReference type="GO" id="GO:0003700">
    <property type="term" value="F:DNA-binding transcription factor activity"/>
    <property type="evidence" value="ECO:0007669"/>
    <property type="project" value="InterPro"/>
</dbReference>